<accession>A0A398DKB8</accession>
<dbReference type="InterPro" id="IPR036291">
    <property type="entry name" value="NAD(P)-bd_dom_sf"/>
</dbReference>
<proteinExistence type="inferred from homology"/>
<organism evidence="3 4">
    <name type="scientific">Candidatus Cryosericum septentrionale</name>
    <dbReference type="NCBI Taxonomy" id="2290913"/>
    <lineage>
        <taxon>Bacteria</taxon>
        <taxon>Pseudomonadati</taxon>
        <taxon>Caldisericota/Cryosericota group</taxon>
        <taxon>Candidatus Cryosericota</taxon>
        <taxon>Candidatus Cryosericia</taxon>
        <taxon>Candidatus Cryosericales</taxon>
        <taxon>Candidatus Cryosericaceae</taxon>
        <taxon>Candidatus Cryosericum</taxon>
    </lineage>
</organism>
<dbReference type="EMBL" id="QXIY01000040">
    <property type="protein sequence ID" value="RIE16002.1"/>
    <property type="molecule type" value="Genomic_DNA"/>
</dbReference>
<comment type="similarity">
    <text evidence="1">Belongs to the NAD(P)-dependent epimerase/dehydratase family.</text>
</comment>
<evidence type="ECO:0000256" key="1">
    <source>
        <dbReference type="ARBA" id="ARBA00007637"/>
    </source>
</evidence>
<protein>
    <submittedName>
        <fullName evidence="3">NAD-dependent epimerase/dehydratase family protein</fullName>
    </submittedName>
</protein>
<sequence length="117" mass="12261">MNCMVTSGAGFIGSHIIDGLVARGCAVTVFDNLSSGKRQNLGVGVTIAVGNVRDPRAVAAALTPCTDAVFHLAAQIDVRRAITVPATDMQVNVGGIMIRESGSKSRRYMQCQLGLRS</sequence>
<dbReference type="RefSeq" id="WP_119086403.1">
    <property type="nucleotide sequence ID" value="NZ_QXIY01000040.1"/>
</dbReference>
<keyword evidence="4" id="KW-1185">Reference proteome</keyword>
<dbReference type="SUPFAM" id="SSF51735">
    <property type="entry name" value="NAD(P)-binding Rossmann-fold domains"/>
    <property type="match status" value="1"/>
</dbReference>
<dbReference type="Gene3D" id="3.40.50.720">
    <property type="entry name" value="NAD(P)-binding Rossmann-like Domain"/>
    <property type="match status" value="1"/>
</dbReference>
<name>A0A398DKB8_9BACT</name>
<gene>
    <name evidence="3" type="ORF">SMC1_08800</name>
</gene>
<comment type="caution">
    <text evidence="3">The sequence shown here is derived from an EMBL/GenBank/DDBJ whole genome shotgun (WGS) entry which is preliminary data.</text>
</comment>
<reference evidence="3 4" key="1">
    <citation type="submission" date="2018-09" db="EMBL/GenBank/DDBJ databases">
        <title>Discovery and Ecogenomic Context for Candidatus Cryosericales, a Global Caldiserica Order Active in Thawing Permafrost.</title>
        <authorList>
            <person name="Martinez M.A."/>
            <person name="Woodcroft B.J."/>
            <person name="Ignacio Espinoza J.C."/>
            <person name="Zayed A."/>
            <person name="Singleton C.M."/>
            <person name="Boyd J."/>
            <person name="Li Y.-F."/>
            <person name="Purvine S."/>
            <person name="Maughan H."/>
            <person name="Hodgkins S.B."/>
            <person name="Anderson D."/>
            <person name="Sederholm M."/>
            <person name="Temperton B."/>
            <person name="Saleska S.R."/>
            <person name="Tyson G.W."/>
            <person name="Rich V.I."/>
        </authorList>
    </citation>
    <scope>NUCLEOTIDE SEQUENCE [LARGE SCALE GENOMIC DNA]</scope>
    <source>
        <strain evidence="3 4">SMC1</strain>
    </source>
</reference>
<dbReference type="InterPro" id="IPR001509">
    <property type="entry name" value="Epimerase_deHydtase"/>
</dbReference>
<dbReference type="PANTHER" id="PTHR43000">
    <property type="entry name" value="DTDP-D-GLUCOSE 4,6-DEHYDRATASE-RELATED"/>
    <property type="match status" value="1"/>
</dbReference>
<feature type="domain" description="NAD-dependent epimerase/dehydratase" evidence="2">
    <location>
        <begin position="4"/>
        <end position="95"/>
    </location>
</feature>
<evidence type="ECO:0000259" key="2">
    <source>
        <dbReference type="Pfam" id="PF01370"/>
    </source>
</evidence>
<evidence type="ECO:0000313" key="3">
    <source>
        <dbReference type="EMBL" id="RIE16002.1"/>
    </source>
</evidence>
<dbReference type="Pfam" id="PF01370">
    <property type="entry name" value="Epimerase"/>
    <property type="match status" value="1"/>
</dbReference>
<evidence type="ECO:0000313" key="4">
    <source>
        <dbReference type="Proteomes" id="UP000266113"/>
    </source>
</evidence>
<dbReference type="OrthoDB" id="9801785at2"/>
<dbReference type="Proteomes" id="UP000266113">
    <property type="component" value="Unassembled WGS sequence"/>
</dbReference>
<dbReference type="AlphaFoldDB" id="A0A398DKB8"/>